<dbReference type="PATRIC" id="fig|1566026.4.peg.1192"/>
<evidence type="ECO:0000313" key="3">
    <source>
        <dbReference type="Proteomes" id="UP000036908"/>
    </source>
</evidence>
<evidence type="ECO:0000259" key="1">
    <source>
        <dbReference type="Pfam" id="PF19569"/>
    </source>
</evidence>
<sequence>MAKNKFVTEFEVNASQKILFPYLSTASGLAQWFAEDVNINEDKVYSFLWDGEEFKATKASQKTNHFVKFEFLPETEEDEDDPSYIELRLLIGELTQSVFIQITDYSDIDDPEEQQDLWENTVHNLKEIIGG</sequence>
<gene>
    <name evidence="2" type="ORF">OB69_14405</name>
</gene>
<protein>
    <submittedName>
        <fullName evidence="2">ATPase</fullName>
    </submittedName>
</protein>
<proteinExistence type="predicted"/>
<accession>A0A0L8AHR4</accession>
<dbReference type="AlphaFoldDB" id="A0A0L8AHR4"/>
<dbReference type="OrthoDB" id="667567at2"/>
<dbReference type="InterPro" id="IPR023393">
    <property type="entry name" value="START-like_dom_sf"/>
</dbReference>
<organism evidence="2 3">
    <name type="scientific">Roseivirga seohaensis subsp. aquiponti</name>
    <dbReference type="NCBI Taxonomy" id="1566026"/>
    <lineage>
        <taxon>Bacteria</taxon>
        <taxon>Pseudomonadati</taxon>
        <taxon>Bacteroidota</taxon>
        <taxon>Cytophagia</taxon>
        <taxon>Cytophagales</taxon>
        <taxon>Roseivirgaceae</taxon>
        <taxon>Roseivirga</taxon>
    </lineage>
</organism>
<dbReference type="EMBL" id="JSVA01000017">
    <property type="protein sequence ID" value="KOF01928.1"/>
    <property type="molecule type" value="Genomic_DNA"/>
</dbReference>
<comment type="caution">
    <text evidence="2">The sequence shown here is derived from an EMBL/GenBank/DDBJ whole genome shotgun (WGS) entry which is preliminary data.</text>
</comment>
<evidence type="ECO:0000313" key="2">
    <source>
        <dbReference type="EMBL" id="KOF01928.1"/>
    </source>
</evidence>
<dbReference type="Proteomes" id="UP000036908">
    <property type="component" value="Unassembled WGS sequence"/>
</dbReference>
<keyword evidence="3" id="KW-1185">Reference proteome</keyword>
<name>A0A0L8AHR4_9BACT</name>
<feature type="domain" description="START-like" evidence="1">
    <location>
        <begin position="3"/>
        <end position="130"/>
    </location>
</feature>
<dbReference type="RefSeq" id="WP_053224446.1">
    <property type="nucleotide sequence ID" value="NZ_JSVA01000017.1"/>
</dbReference>
<reference evidence="3" key="1">
    <citation type="submission" date="2014-11" db="EMBL/GenBank/DDBJ databases">
        <title>Genome sequencing of Roseivirga sp. D-25.</title>
        <authorList>
            <person name="Selvaratnam C."/>
            <person name="Thevarajoo S."/>
            <person name="Goh K.M."/>
            <person name="Eee R."/>
            <person name="Chan K.-G."/>
            <person name="Chong C.S."/>
        </authorList>
    </citation>
    <scope>NUCLEOTIDE SEQUENCE [LARGE SCALE GENOMIC DNA]</scope>
    <source>
        <strain evidence="3">D-25</strain>
    </source>
</reference>
<dbReference type="SUPFAM" id="SSF55961">
    <property type="entry name" value="Bet v1-like"/>
    <property type="match status" value="1"/>
</dbReference>
<dbReference type="Pfam" id="PF19569">
    <property type="entry name" value="START_2"/>
    <property type="match status" value="1"/>
</dbReference>
<dbReference type="Gene3D" id="3.30.530.20">
    <property type="match status" value="1"/>
</dbReference>
<dbReference type="InterPro" id="IPR045736">
    <property type="entry name" value="START_2"/>
</dbReference>